<comment type="caution">
    <text evidence="7">The sequence shown here is derived from an EMBL/GenBank/DDBJ whole genome shotgun (WGS) entry which is preliminary data.</text>
</comment>
<evidence type="ECO:0000313" key="8">
    <source>
        <dbReference type="Proteomes" id="UP000282759"/>
    </source>
</evidence>
<dbReference type="RefSeq" id="WP_127706338.1">
    <property type="nucleotide sequence ID" value="NZ_SACK01000007.1"/>
</dbReference>
<evidence type="ECO:0000256" key="1">
    <source>
        <dbReference type="ARBA" id="ARBA00004141"/>
    </source>
</evidence>
<keyword evidence="3 5" id="KW-1133">Transmembrane helix</keyword>
<dbReference type="GO" id="GO:0016020">
    <property type="term" value="C:membrane"/>
    <property type="evidence" value="ECO:0007669"/>
    <property type="project" value="UniProtKB-SubCell"/>
</dbReference>
<evidence type="ECO:0000256" key="5">
    <source>
        <dbReference type="SAM" id="Phobius"/>
    </source>
</evidence>
<feature type="transmembrane region" description="Helical" evidence="5">
    <location>
        <begin position="120"/>
        <end position="138"/>
    </location>
</feature>
<gene>
    <name evidence="7" type="ORF">EOD41_14930</name>
</gene>
<evidence type="ECO:0000256" key="4">
    <source>
        <dbReference type="ARBA" id="ARBA00023136"/>
    </source>
</evidence>
<keyword evidence="4 5" id="KW-0472">Membrane</keyword>
<dbReference type="OrthoDB" id="673785at2"/>
<evidence type="ECO:0000259" key="6">
    <source>
        <dbReference type="Pfam" id="PF07291"/>
    </source>
</evidence>
<accession>A0A437MQ19</accession>
<name>A0A437MQ19_9SPHI</name>
<feature type="transmembrane region" description="Helical" evidence="5">
    <location>
        <begin position="75"/>
        <end position="100"/>
    </location>
</feature>
<feature type="transmembrane region" description="Helical" evidence="5">
    <location>
        <begin position="6"/>
        <end position="28"/>
    </location>
</feature>
<keyword evidence="8" id="KW-1185">Reference proteome</keyword>
<reference evidence="7 8" key="1">
    <citation type="submission" date="2019-01" db="EMBL/GenBank/DDBJ databases">
        <authorList>
            <person name="Chen W.-M."/>
        </authorList>
    </citation>
    <scope>NUCLEOTIDE SEQUENCE [LARGE SCALE GENOMIC DNA]</scope>
    <source>
        <strain evidence="7 8">YBJ-36</strain>
    </source>
</reference>
<evidence type="ECO:0000256" key="2">
    <source>
        <dbReference type="ARBA" id="ARBA00022692"/>
    </source>
</evidence>
<evidence type="ECO:0000313" key="7">
    <source>
        <dbReference type="EMBL" id="RVT99736.1"/>
    </source>
</evidence>
<dbReference type="EMBL" id="SACK01000007">
    <property type="protein sequence ID" value="RVT99736.1"/>
    <property type="molecule type" value="Genomic_DNA"/>
</dbReference>
<dbReference type="InterPro" id="IPR009908">
    <property type="entry name" value="Methylamine_util_MauE"/>
</dbReference>
<protein>
    <recommendedName>
        <fullName evidence="6">Methylamine utilisation protein MauE domain-containing protein</fullName>
    </recommendedName>
</protein>
<feature type="transmembrane region" description="Helical" evidence="5">
    <location>
        <begin position="49"/>
        <end position="69"/>
    </location>
</feature>
<dbReference type="Pfam" id="PF07291">
    <property type="entry name" value="MauE"/>
    <property type="match status" value="1"/>
</dbReference>
<feature type="domain" description="Methylamine utilisation protein MauE" evidence="6">
    <location>
        <begin position="9"/>
        <end position="135"/>
    </location>
</feature>
<organism evidence="7 8">
    <name type="scientific">Mucilaginibacter limnophilus</name>
    <dbReference type="NCBI Taxonomy" id="1932778"/>
    <lineage>
        <taxon>Bacteria</taxon>
        <taxon>Pseudomonadati</taxon>
        <taxon>Bacteroidota</taxon>
        <taxon>Sphingobacteriia</taxon>
        <taxon>Sphingobacteriales</taxon>
        <taxon>Sphingobacteriaceae</taxon>
        <taxon>Mucilaginibacter</taxon>
    </lineage>
</organism>
<dbReference type="Proteomes" id="UP000282759">
    <property type="component" value="Unassembled WGS sequence"/>
</dbReference>
<sequence>MPGLANFRWITPVARFLLIILWVYAVAAKMRDFQRYAYEMQQQVFSAKLATFLAYALPLAELLAVIMLIAESTVFAGLALSAMLLLAFTGYSAAVLLHWFPKIPCPCGGLISELSWLQHLLFNLSFLLLTLISILTIAKERRSTAN</sequence>
<dbReference type="GO" id="GO:0030416">
    <property type="term" value="P:methylamine metabolic process"/>
    <property type="evidence" value="ECO:0007669"/>
    <property type="project" value="InterPro"/>
</dbReference>
<comment type="subcellular location">
    <subcellularLocation>
        <location evidence="1">Membrane</location>
        <topology evidence="1">Multi-pass membrane protein</topology>
    </subcellularLocation>
</comment>
<dbReference type="AlphaFoldDB" id="A0A437MQ19"/>
<evidence type="ECO:0000256" key="3">
    <source>
        <dbReference type="ARBA" id="ARBA00022989"/>
    </source>
</evidence>
<proteinExistence type="predicted"/>
<keyword evidence="2 5" id="KW-0812">Transmembrane</keyword>